<accession>A0A811KNS5</accession>
<dbReference type="Proteomes" id="UP000783686">
    <property type="component" value="Unassembled WGS sequence"/>
</dbReference>
<keyword evidence="4" id="KW-1185">Reference proteome</keyword>
<name>A0A811KNS5_9BILA</name>
<feature type="compositionally biased region" description="Polar residues" evidence="1">
    <location>
        <begin position="208"/>
        <end position="219"/>
    </location>
</feature>
<evidence type="ECO:0000256" key="1">
    <source>
        <dbReference type="SAM" id="MobiDB-lite"/>
    </source>
</evidence>
<dbReference type="Proteomes" id="UP000614601">
    <property type="component" value="Unassembled WGS sequence"/>
</dbReference>
<comment type="caution">
    <text evidence="3">The sequence shown here is derived from an EMBL/GenBank/DDBJ whole genome shotgun (WGS) entry which is preliminary data.</text>
</comment>
<feature type="transmembrane region" description="Helical" evidence="2">
    <location>
        <begin position="128"/>
        <end position="152"/>
    </location>
</feature>
<evidence type="ECO:0000313" key="4">
    <source>
        <dbReference type="Proteomes" id="UP000614601"/>
    </source>
</evidence>
<dbReference type="EMBL" id="CAJFDH010000003">
    <property type="protein sequence ID" value="CAD5216981.1"/>
    <property type="molecule type" value="Genomic_DNA"/>
</dbReference>
<feature type="region of interest" description="Disordered" evidence="1">
    <location>
        <begin position="160"/>
        <end position="219"/>
    </location>
</feature>
<keyword evidence="2" id="KW-0812">Transmembrane</keyword>
<dbReference type="AlphaFoldDB" id="A0A811KNS5"/>
<sequence length="219" mass="25616">MRFLAINCNPPVDKKYPLLISIPRNLDVENCTDSYKLKVKIGDCMFYFEMFCDMHYFFEGHLEYTRRIQSEDHVHIVVNLQSMDCYEHGFRNLLNRPFDIELQMTDYQSGFLFQVPFLYIGYDEDTEYFELILVLIITLLMLLIPVVVIVALKIRKRSKRAKRESKSSEPTPDSPEENIKPAENKIESKEETKPGKEVDERITETTEHSTVNTAKTTGT</sequence>
<proteinExistence type="predicted"/>
<evidence type="ECO:0000256" key="2">
    <source>
        <dbReference type="SAM" id="Phobius"/>
    </source>
</evidence>
<keyword evidence="2" id="KW-0472">Membrane</keyword>
<evidence type="ECO:0000313" key="3">
    <source>
        <dbReference type="EMBL" id="CAD5216981.1"/>
    </source>
</evidence>
<protein>
    <submittedName>
        <fullName evidence="3">Uncharacterized protein</fullName>
    </submittedName>
</protein>
<feature type="compositionally biased region" description="Basic and acidic residues" evidence="1">
    <location>
        <begin position="177"/>
        <end position="207"/>
    </location>
</feature>
<reference evidence="3" key="1">
    <citation type="submission" date="2020-09" db="EMBL/GenBank/DDBJ databases">
        <authorList>
            <person name="Kikuchi T."/>
        </authorList>
    </citation>
    <scope>NUCLEOTIDE SEQUENCE</scope>
    <source>
        <strain evidence="3">SH1</strain>
    </source>
</reference>
<keyword evidence="2" id="KW-1133">Transmembrane helix</keyword>
<dbReference type="EMBL" id="CAJFCW020000003">
    <property type="protein sequence ID" value="CAG9106915.1"/>
    <property type="molecule type" value="Genomic_DNA"/>
</dbReference>
<organism evidence="3 4">
    <name type="scientific">Bursaphelenchus okinawaensis</name>
    <dbReference type="NCBI Taxonomy" id="465554"/>
    <lineage>
        <taxon>Eukaryota</taxon>
        <taxon>Metazoa</taxon>
        <taxon>Ecdysozoa</taxon>
        <taxon>Nematoda</taxon>
        <taxon>Chromadorea</taxon>
        <taxon>Rhabditida</taxon>
        <taxon>Tylenchina</taxon>
        <taxon>Tylenchomorpha</taxon>
        <taxon>Aphelenchoidea</taxon>
        <taxon>Aphelenchoididae</taxon>
        <taxon>Bursaphelenchus</taxon>
    </lineage>
</organism>
<gene>
    <name evidence="3" type="ORF">BOKJ2_LOCUS6859</name>
</gene>